<feature type="compositionally biased region" description="Basic and acidic residues" evidence="1">
    <location>
        <begin position="1"/>
        <end position="15"/>
    </location>
</feature>
<reference evidence="2 3" key="2">
    <citation type="journal article" date="2023" name="ChemBioChem">
        <title>Acyltransferase Domain Exchange between Two Independent Type I Polyketide Synthases in the Same Producer Strain of Macrolide Antibiotics.</title>
        <authorList>
            <person name="Kudo F."/>
            <person name="Kishikawa K."/>
            <person name="Tsuboi K."/>
            <person name="Kido T."/>
            <person name="Usui T."/>
            <person name="Hashimoto J."/>
            <person name="Shin-Ya K."/>
            <person name="Miyanaga A."/>
            <person name="Eguchi T."/>
        </authorList>
    </citation>
    <scope>NUCLEOTIDE SEQUENCE [LARGE SCALE GENOMIC DNA]</scope>
    <source>
        <strain evidence="2 3">A-8890</strain>
    </source>
</reference>
<name>A0ABN5VXH2_9ACTN</name>
<feature type="region of interest" description="Disordered" evidence="1">
    <location>
        <begin position="73"/>
        <end position="152"/>
    </location>
</feature>
<organism evidence="2 3">
    <name type="scientific">Streptomyces graminofaciens</name>
    <dbReference type="NCBI Taxonomy" id="68212"/>
    <lineage>
        <taxon>Bacteria</taxon>
        <taxon>Bacillati</taxon>
        <taxon>Actinomycetota</taxon>
        <taxon>Actinomycetes</taxon>
        <taxon>Kitasatosporales</taxon>
        <taxon>Streptomycetaceae</taxon>
        <taxon>Streptomyces</taxon>
    </lineage>
</organism>
<evidence type="ECO:0000256" key="1">
    <source>
        <dbReference type="SAM" id="MobiDB-lite"/>
    </source>
</evidence>
<accession>A0ABN5VXH2</accession>
<keyword evidence="3" id="KW-1185">Reference proteome</keyword>
<sequence length="152" mass="17020">MSEREVDNDNKHDSGMADDNEPVAEPKFRVRARYTESTVTVYQAYRPEIGGPAAREGRFPAAWKRDRMTWVIKPRSQPAGARRDGASRVTRSSAVQRRRTNHRRPTPGKQVCSAVPLMPPTAVRPDHGRPGPWPTARRTWQTGGIHLTGTLG</sequence>
<proteinExistence type="predicted"/>
<protein>
    <recommendedName>
        <fullName evidence="4">DUF4291 domain-containing protein</fullName>
    </recommendedName>
</protein>
<dbReference type="PANTHER" id="PTHR38567:SF1">
    <property type="entry name" value="DUF4291 DOMAIN-CONTAINING PROTEIN"/>
    <property type="match status" value="1"/>
</dbReference>
<dbReference type="PANTHER" id="PTHR38567">
    <property type="entry name" value="DUF4291 DOMAIN-CONTAINING PROTEIN"/>
    <property type="match status" value="1"/>
</dbReference>
<evidence type="ECO:0008006" key="4">
    <source>
        <dbReference type="Google" id="ProtNLM"/>
    </source>
</evidence>
<feature type="region of interest" description="Disordered" evidence="1">
    <location>
        <begin position="1"/>
        <end position="29"/>
    </location>
</feature>
<evidence type="ECO:0000313" key="2">
    <source>
        <dbReference type="EMBL" id="BBC38164.1"/>
    </source>
</evidence>
<feature type="compositionally biased region" description="Basic residues" evidence="1">
    <location>
        <begin position="96"/>
        <end position="106"/>
    </location>
</feature>
<dbReference type="EMBL" id="AP018448">
    <property type="protein sequence ID" value="BBC38164.1"/>
    <property type="molecule type" value="Genomic_DNA"/>
</dbReference>
<evidence type="ECO:0000313" key="3">
    <source>
        <dbReference type="Proteomes" id="UP001321542"/>
    </source>
</evidence>
<dbReference type="Pfam" id="PF14124">
    <property type="entry name" value="DUF4291"/>
    <property type="match status" value="1"/>
</dbReference>
<dbReference type="InterPro" id="IPR025633">
    <property type="entry name" value="DUF4291"/>
</dbReference>
<reference evidence="2 3" key="1">
    <citation type="journal article" date="2010" name="ChemBioChem">
        <title>Cloning and characterization of the biosynthetic gene cluster of 16-membered macrolide antibiotic FD-891: involvement of a dual functional cytochrome P450 monooxygenase catalyzing epoxidation and hydroxylation.</title>
        <authorList>
            <person name="Kudo F."/>
            <person name="Motegi A."/>
            <person name="Mizoue K."/>
            <person name="Eguchi T."/>
        </authorList>
    </citation>
    <scope>NUCLEOTIDE SEQUENCE [LARGE SCALE GENOMIC DNA]</scope>
    <source>
        <strain evidence="2 3">A-8890</strain>
    </source>
</reference>
<dbReference type="Proteomes" id="UP001321542">
    <property type="component" value="Chromosome"/>
</dbReference>
<gene>
    <name evidence="2" type="ORF">SGFS_094580</name>
</gene>